<keyword evidence="5 10" id="KW-0662">Pyridine nucleotide biosynthesis</keyword>
<evidence type="ECO:0000256" key="10">
    <source>
        <dbReference type="HAMAP-Rule" id="MF_00569"/>
    </source>
</evidence>
<evidence type="ECO:0000313" key="12">
    <source>
        <dbReference type="Proteomes" id="UP001500540"/>
    </source>
</evidence>
<feature type="binding site" evidence="10">
    <location>
        <begin position="210"/>
        <end position="212"/>
    </location>
    <ligand>
        <name>iminosuccinate</name>
        <dbReference type="ChEBI" id="CHEBI:77875"/>
    </ligand>
</feature>
<comment type="catalytic activity">
    <reaction evidence="10">
        <text>iminosuccinate + dihydroxyacetone phosphate = quinolinate + phosphate + 2 H2O + H(+)</text>
        <dbReference type="Rhea" id="RHEA:25888"/>
        <dbReference type="ChEBI" id="CHEBI:15377"/>
        <dbReference type="ChEBI" id="CHEBI:15378"/>
        <dbReference type="ChEBI" id="CHEBI:29959"/>
        <dbReference type="ChEBI" id="CHEBI:43474"/>
        <dbReference type="ChEBI" id="CHEBI:57642"/>
        <dbReference type="ChEBI" id="CHEBI:77875"/>
        <dbReference type="EC" id="2.5.1.72"/>
    </reaction>
</comment>
<proteinExistence type="inferred from homology"/>
<evidence type="ECO:0000256" key="6">
    <source>
        <dbReference type="ARBA" id="ARBA00022679"/>
    </source>
</evidence>
<feature type="binding site" evidence="10">
    <location>
        <begin position="326"/>
        <end position="328"/>
    </location>
    <ligand>
        <name>iminosuccinate</name>
        <dbReference type="ChEBI" id="CHEBI:77875"/>
    </ligand>
</feature>
<comment type="cofactor">
    <cofactor evidence="10">
        <name>[4Fe-4S] cluster</name>
        <dbReference type="ChEBI" id="CHEBI:49883"/>
    </cofactor>
    <text evidence="10">Binds 1 [4Fe-4S] cluster per subunit.</text>
</comment>
<organism evidence="11 12">
    <name type="scientific">Microbacterium kribbense</name>
    <dbReference type="NCBI Taxonomy" id="433645"/>
    <lineage>
        <taxon>Bacteria</taxon>
        <taxon>Bacillati</taxon>
        <taxon>Actinomycetota</taxon>
        <taxon>Actinomycetes</taxon>
        <taxon>Micrococcales</taxon>
        <taxon>Microbacteriaceae</taxon>
        <taxon>Microbacterium</taxon>
    </lineage>
</organism>
<dbReference type="RefSeq" id="WP_344782019.1">
    <property type="nucleotide sequence ID" value="NZ_BAABAF010000004.1"/>
</dbReference>
<keyword evidence="7 10" id="KW-0479">Metal-binding</keyword>
<evidence type="ECO:0000256" key="7">
    <source>
        <dbReference type="ARBA" id="ARBA00022723"/>
    </source>
</evidence>
<sequence length="451" mass="48191">MTLSPLTFTERPDPLDASVDHALQAIAAGESADQACTMDLVAAPWDFDPEPGYGPGASMGDVIPTGAPRQGELPQEYRDASAEELAERVQAARATLGDRVVVLGHFYQREEVVVHADYVGDSFQLAGAAKAHPEAEAIVFCGVHFMAETADLLSGPDQAVILPNLAAGCSMADMASIDEVEECWEQLAEIYGDLDAPDAEGLVPVVPVTYMNSSAAIKGFVGRHGGIVCTSSNARTVLEWAFARGRRVLFFPDQHLGRNTAKAMGVSEQQMPLWNPHQSLGGRSADELAGARVILWHGFCSVHRRFTVDQIAQARADHPGVRVIVHPECPAPVVDAADESGSTAYIRRAIEEATEPTVFAIGTEINLVKRLAAQNPQHTVFCLDPVVCPCSTMYRIHPGYMAWVLEGLVAGEVRNRIQVSADVAGPARLALERMLAAKPPAAASAAWGNAS</sequence>
<comment type="pathway">
    <text evidence="1 10">Cofactor biosynthesis; NAD(+) biosynthesis; quinolinate from iminoaspartate: step 1/1.</text>
</comment>
<keyword evidence="3 10" id="KW-0004">4Fe-4S</keyword>
<feature type="binding site" evidence="10">
    <location>
        <position position="169"/>
    </location>
    <ligand>
        <name>[4Fe-4S] cluster</name>
        <dbReference type="ChEBI" id="CHEBI:49883"/>
    </ligand>
</feature>
<keyword evidence="12" id="KW-1185">Reference proteome</keyword>
<dbReference type="InterPro" id="IPR023515">
    <property type="entry name" value="Quinolinate_synth_A_type3"/>
</dbReference>
<comment type="subcellular location">
    <subcellularLocation>
        <location evidence="10">Cytoplasm</location>
    </subcellularLocation>
</comment>
<keyword evidence="9 10" id="KW-0411">Iron-sulfur</keyword>
<dbReference type="Pfam" id="PF02445">
    <property type="entry name" value="NadA"/>
    <property type="match status" value="1"/>
</dbReference>
<keyword evidence="4 10" id="KW-0963">Cytoplasm</keyword>
<dbReference type="SUPFAM" id="SSF142754">
    <property type="entry name" value="NadA-like"/>
    <property type="match status" value="1"/>
</dbReference>
<dbReference type="EMBL" id="BAABAF010000004">
    <property type="protein sequence ID" value="GAA3761437.1"/>
    <property type="molecule type" value="Genomic_DNA"/>
</dbReference>
<protein>
    <recommendedName>
        <fullName evidence="2 10">Quinolinate synthase</fullName>
        <ecNumber evidence="2 10">2.5.1.72</ecNumber>
    </recommendedName>
</protein>
<feature type="binding site" evidence="10">
    <location>
        <position position="105"/>
    </location>
    <ligand>
        <name>iminosuccinate</name>
        <dbReference type="ChEBI" id="CHEBI:77875"/>
    </ligand>
</feature>
<reference evidence="12" key="1">
    <citation type="journal article" date="2019" name="Int. J. Syst. Evol. Microbiol.">
        <title>The Global Catalogue of Microorganisms (GCM) 10K type strain sequencing project: providing services to taxonomists for standard genome sequencing and annotation.</title>
        <authorList>
            <consortium name="The Broad Institute Genomics Platform"/>
            <consortium name="The Broad Institute Genome Sequencing Center for Infectious Disease"/>
            <person name="Wu L."/>
            <person name="Ma J."/>
        </authorList>
    </citation>
    <scope>NUCLEOTIDE SEQUENCE [LARGE SCALE GENOMIC DNA]</scope>
    <source>
        <strain evidence="12">JCM 16950</strain>
    </source>
</reference>
<feature type="binding site" evidence="10">
    <location>
        <position position="300"/>
    </location>
    <ligand>
        <name>[4Fe-4S] cluster</name>
        <dbReference type="ChEBI" id="CHEBI:49883"/>
    </ligand>
</feature>
<evidence type="ECO:0000256" key="9">
    <source>
        <dbReference type="ARBA" id="ARBA00023014"/>
    </source>
</evidence>
<comment type="similarity">
    <text evidence="10">Belongs to the quinolinate synthase family. Type 3 subfamily.</text>
</comment>
<dbReference type="NCBIfam" id="TIGR00550">
    <property type="entry name" value="nadA"/>
    <property type="match status" value="1"/>
</dbReference>
<dbReference type="HAMAP" id="MF_00569">
    <property type="entry name" value="NadA_type3"/>
    <property type="match status" value="1"/>
</dbReference>
<evidence type="ECO:0000256" key="3">
    <source>
        <dbReference type="ARBA" id="ARBA00022485"/>
    </source>
</evidence>
<accession>A0ABP7GDB4</accession>
<evidence type="ECO:0000256" key="2">
    <source>
        <dbReference type="ARBA" id="ARBA00012669"/>
    </source>
</evidence>
<feature type="binding site" evidence="10">
    <location>
        <position position="343"/>
    </location>
    <ligand>
        <name>iminosuccinate</name>
        <dbReference type="ChEBI" id="CHEBI:77875"/>
    </ligand>
</feature>
<comment type="function">
    <text evidence="10">Catalyzes the condensation of iminoaspartate with dihydroxyacetone phosphate to form quinolinate.</text>
</comment>
<name>A0ABP7GDB4_9MICO</name>
<evidence type="ECO:0000313" key="11">
    <source>
        <dbReference type="EMBL" id="GAA3761437.1"/>
    </source>
</evidence>
<evidence type="ECO:0000256" key="1">
    <source>
        <dbReference type="ARBA" id="ARBA00005065"/>
    </source>
</evidence>
<evidence type="ECO:0000256" key="5">
    <source>
        <dbReference type="ARBA" id="ARBA00022642"/>
    </source>
</evidence>
<dbReference type="EC" id="2.5.1.72" evidence="2 10"/>
<dbReference type="NCBIfam" id="NF006884">
    <property type="entry name" value="PRK09375.2-5"/>
    <property type="match status" value="1"/>
</dbReference>
<dbReference type="Proteomes" id="UP001500540">
    <property type="component" value="Unassembled WGS sequence"/>
</dbReference>
<comment type="caution">
    <text evidence="11">The sequence shown here is derived from an EMBL/GenBank/DDBJ whole genome shotgun (WGS) entry which is preliminary data.</text>
</comment>
<feature type="binding site" evidence="10">
    <location>
        <position position="390"/>
    </location>
    <ligand>
        <name>[4Fe-4S] cluster</name>
        <dbReference type="ChEBI" id="CHEBI:49883"/>
    </ligand>
</feature>
<dbReference type="PANTHER" id="PTHR30573:SF0">
    <property type="entry name" value="QUINOLINATE SYNTHASE, CHLOROPLASTIC"/>
    <property type="match status" value="1"/>
</dbReference>
<feature type="binding site" evidence="10">
    <location>
        <position position="231"/>
    </location>
    <ligand>
        <name>iminosuccinate</name>
        <dbReference type="ChEBI" id="CHEBI:77875"/>
    </ligand>
</feature>
<keyword evidence="6 10" id="KW-0808">Transferase</keyword>
<dbReference type="Gene3D" id="3.40.50.10800">
    <property type="entry name" value="NadA-like"/>
    <property type="match status" value="3"/>
</dbReference>
<dbReference type="InterPro" id="IPR036094">
    <property type="entry name" value="NadA_sf"/>
</dbReference>
<feature type="binding site" evidence="10">
    <location>
        <position position="122"/>
    </location>
    <ligand>
        <name>iminosuccinate</name>
        <dbReference type="ChEBI" id="CHEBI:77875"/>
    </ligand>
</feature>
<evidence type="ECO:0000256" key="8">
    <source>
        <dbReference type="ARBA" id="ARBA00023004"/>
    </source>
</evidence>
<keyword evidence="8 10" id="KW-0408">Iron</keyword>
<evidence type="ECO:0000256" key="4">
    <source>
        <dbReference type="ARBA" id="ARBA00022490"/>
    </source>
</evidence>
<dbReference type="InterPro" id="IPR003473">
    <property type="entry name" value="NadA"/>
</dbReference>
<gene>
    <name evidence="10 11" type="primary">nadA</name>
    <name evidence="11" type="ORF">GCM10022240_12460</name>
</gene>
<dbReference type="NCBIfam" id="NF006883">
    <property type="entry name" value="PRK09375.2-4"/>
    <property type="match status" value="1"/>
</dbReference>
<dbReference type="PANTHER" id="PTHR30573">
    <property type="entry name" value="QUINOLINATE SYNTHETASE A"/>
    <property type="match status" value="1"/>
</dbReference>